<evidence type="ECO:0000313" key="1">
    <source>
        <dbReference type="EMBL" id="MBB6054006.1"/>
    </source>
</evidence>
<keyword evidence="2" id="KW-1185">Reference proteome</keyword>
<accession>A0A7W9SWJ7</accession>
<dbReference type="RefSeq" id="WP_184204091.1">
    <property type="nucleotide sequence ID" value="NZ_JACHGW010000011.1"/>
</dbReference>
<proteinExistence type="predicted"/>
<name>A0A7W9SWJ7_ARMRO</name>
<dbReference type="Proteomes" id="UP000520814">
    <property type="component" value="Unassembled WGS sequence"/>
</dbReference>
<dbReference type="AlphaFoldDB" id="A0A7W9SWJ7"/>
<gene>
    <name evidence="1" type="ORF">HNQ39_005853</name>
</gene>
<reference evidence="1 2" key="1">
    <citation type="submission" date="2020-08" db="EMBL/GenBank/DDBJ databases">
        <title>Genomic Encyclopedia of Type Strains, Phase IV (KMG-IV): sequencing the most valuable type-strain genomes for metagenomic binning, comparative biology and taxonomic classification.</title>
        <authorList>
            <person name="Goeker M."/>
        </authorList>
    </citation>
    <scope>NUCLEOTIDE SEQUENCE [LARGE SCALE GENOMIC DNA]</scope>
    <source>
        <strain evidence="1 2">DSM 23562</strain>
    </source>
</reference>
<dbReference type="InterPro" id="IPR015943">
    <property type="entry name" value="WD40/YVTN_repeat-like_dom_sf"/>
</dbReference>
<sequence length="601" mass="67785">MLFPPPAAIVAPAATYGQLLSRQFDTLPADAPKAPPLDGGRGAVQIELPTQFKPHQPQIDEDTEVVQTISDGKGHWYLATTFGVIVTNGKDWWQPIDHKDGMPQIRMTSIALAPNGDLWGGTGRGAWRLRAGKFRYFASRRWLPSDSVKRVWCDTKSRCWVETDKGFACLEEKPMTLTEKAAHFEDITAKYHNRRGYISNCSYKVAGKPELGTFHEASDNDGLWTAVYLGAECLRYGATKDPAAKALAQKSLHALLELERLTGIKGFPARATVTDDELKAGVTGLDPNGRVNAPGETALIWFRSPVDKNVWVKGDTSSDEIDGHYFAWYLYSEHVADAAEKKRIAATCKRVTDHILDHGYTLCDHTTRPTRWGHWEPALMNDSPRWKEERGLNSLEILSHLKVAYHLTGEKRYNDAYEDLINNHHYLLNVLNYRRNNPWWKLNHSDDELAYLAYYPLMLLERDPARRQILAQSLAKTWEPSLTEQTIKAEASPFYNFSYGALTGNPCDVESALLTLQDWPLEQTEWAMVNSTRMDVTLRIAPGGGRNRMETDRVLSPAERRVSRWNACYWEADSGGNGTGADDPGAWLLGYWLGVYHGYLK</sequence>
<dbReference type="Gene3D" id="2.130.10.10">
    <property type="entry name" value="YVTN repeat-like/Quinoprotein amine dehydrogenase"/>
    <property type="match status" value="1"/>
</dbReference>
<organism evidence="1 2">
    <name type="scientific">Armatimonas rosea</name>
    <dbReference type="NCBI Taxonomy" id="685828"/>
    <lineage>
        <taxon>Bacteria</taxon>
        <taxon>Bacillati</taxon>
        <taxon>Armatimonadota</taxon>
        <taxon>Armatimonadia</taxon>
        <taxon>Armatimonadales</taxon>
        <taxon>Armatimonadaceae</taxon>
        <taxon>Armatimonas</taxon>
    </lineage>
</organism>
<evidence type="ECO:0000313" key="2">
    <source>
        <dbReference type="Proteomes" id="UP000520814"/>
    </source>
</evidence>
<comment type="caution">
    <text evidence="1">The sequence shown here is derived from an EMBL/GenBank/DDBJ whole genome shotgun (WGS) entry which is preliminary data.</text>
</comment>
<dbReference type="EMBL" id="JACHGW010000011">
    <property type="protein sequence ID" value="MBB6054006.1"/>
    <property type="molecule type" value="Genomic_DNA"/>
</dbReference>
<protein>
    <submittedName>
        <fullName evidence="1">Uncharacterized protein</fullName>
    </submittedName>
</protein>